<dbReference type="AlphaFoldDB" id="A0A6B3NCH4"/>
<comment type="caution">
    <text evidence="1">The sequence shown here is derived from an EMBL/GenBank/DDBJ whole genome shotgun (WGS) entry which is preliminary data.</text>
</comment>
<name>A0A6B3NCH4_9CYAN</name>
<proteinExistence type="predicted"/>
<dbReference type="EMBL" id="JAAHFQ010000196">
    <property type="protein sequence ID" value="NER28302.1"/>
    <property type="molecule type" value="Genomic_DNA"/>
</dbReference>
<evidence type="ECO:0000313" key="1">
    <source>
        <dbReference type="EMBL" id="NER28302.1"/>
    </source>
</evidence>
<organism evidence="1">
    <name type="scientific">Symploca sp. SIO1C4</name>
    <dbReference type="NCBI Taxonomy" id="2607765"/>
    <lineage>
        <taxon>Bacteria</taxon>
        <taxon>Bacillati</taxon>
        <taxon>Cyanobacteriota</taxon>
        <taxon>Cyanophyceae</taxon>
        <taxon>Coleofasciculales</taxon>
        <taxon>Coleofasciculaceae</taxon>
        <taxon>Symploca</taxon>
    </lineage>
</organism>
<reference evidence="1" key="1">
    <citation type="submission" date="2019-11" db="EMBL/GenBank/DDBJ databases">
        <title>Genomic insights into an expanded diversity of filamentous marine cyanobacteria reveals the extraordinary biosynthetic potential of Moorea and Okeania.</title>
        <authorList>
            <person name="Ferreira Leao T."/>
            <person name="Wang M."/>
            <person name="Moss N."/>
            <person name="Da Silva R."/>
            <person name="Sanders J."/>
            <person name="Nurk S."/>
            <person name="Gurevich A."/>
            <person name="Humphrey G."/>
            <person name="Reher R."/>
            <person name="Zhu Q."/>
            <person name="Belda-Ferre P."/>
            <person name="Glukhov E."/>
            <person name="Rex R."/>
            <person name="Dorrestein P.C."/>
            <person name="Knight R."/>
            <person name="Pevzner P."/>
            <person name="Gerwick W.H."/>
            <person name="Gerwick L."/>
        </authorList>
    </citation>
    <scope>NUCLEOTIDE SEQUENCE</scope>
    <source>
        <strain evidence="1">SIO1C4</strain>
    </source>
</reference>
<accession>A0A6B3NCH4</accession>
<gene>
    <name evidence="1" type="ORF">F6J89_11870</name>
</gene>
<protein>
    <submittedName>
        <fullName evidence="1">Uncharacterized protein</fullName>
    </submittedName>
</protein>
<sequence>MAIIEKHQHIYGGVWSDGVMWFGEGFKSRKIKEGTYVIEFAQPFAKIPAPVCTINGYEWKTFDKSIAIIEIWEGGFICTTSDPKMPMDCTFTFIVFGDV</sequence>